<gene>
    <name evidence="2" type="ORF">N658DRAFT_63855</name>
</gene>
<dbReference type="AlphaFoldDB" id="A0AAN6Q680"/>
<reference evidence="2" key="2">
    <citation type="submission" date="2023-05" db="EMBL/GenBank/DDBJ databases">
        <authorList>
            <consortium name="Lawrence Berkeley National Laboratory"/>
            <person name="Steindorff A."/>
            <person name="Hensen N."/>
            <person name="Bonometti L."/>
            <person name="Westerberg I."/>
            <person name="Brannstrom I.O."/>
            <person name="Guillou S."/>
            <person name="Cros-Aarteil S."/>
            <person name="Calhoun S."/>
            <person name="Haridas S."/>
            <person name="Kuo A."/>
            <person name="Mondo S."/>
            <person name="Pangilinan J."/>
            <person name="Riley R."/>
            <person name="Labutti K."/>
            <person name="Andreopoulos B."/>
            <person name="Lipzen A."/>
            <person name="Chen C."/>
            <person name="Yanf M."/>
            <person name="Daum C."/>
            <person name="Ng V."/>
            <person name="Clum A."/>
            <person name="Ohm R."/>
            <person name="Martin F."/>
            <person name="Silar P."/>
            <person name="Natvig D."/>
            <person name="Lalanne C."/>
            <person name="Gautier V."/>
            <person name="Ament-Velasquez S.L."/>
            <person name="Kruys A."/>
            <person name="Hutchinson M.I."/>
            <person name="Powell A.J."/>
            <person name="Barry K."/>
            <person name="Miller A.N."/>
            <person name="Grigoriev I.V."/>
            <person name="Debuchy R."/>
            <person name="Gladieux P."/>
            <person name="Thoren M.H."/>
            <person name="Johannesson H."/>
        </authorList>
    </citation>
    <scope>NUCLEOTIDE SEQUENCE</scope>
    <source>
        <strain evidence="2">CBS 757.83</strain>
    </source>
</reference>
<evidence type="ECO:0000256" key="1">
    <source>
        <dbReference type="SAM" id="MobiDB-lite"/>
    </source>
</evidence>
<reference evidence="2" key="1">
    <citation type="journal article" date="2023" name="Mol. Phylogenet. Evol.">
        <title>Genome-scale phylogeny and comparative genomics of the fungal order Sordariales.</title>
        <authorList>
            <person name="Hensen N."/>
            <person name="Bonometti L."/>
            <person name="Westerberg I."/>
            <person name="Brannstrom I.O."/>
            <person name="Guillou S."/>
            <person name="Cros-Aarteil S."/>
            <person name="Calhoun S."/>
            <person name="Haridas S."/>
            <person name="Kuo A."/>
            <person name="Mondo S."/>
            <person name="Pangilinan J."/>
            <person name="Riley R."/>
            <person name="LaButti K."/>
            <person name="Andreopoulos B."/>
            <person name="Lipzen A."/>
            <person name="Chen C."/>
            <person name="Yan M."/>
            <person name="Daum C."/>
            <person name="Ng V."/>
            <person name="Clum A."/>
            <person name="Steindorff A."/>
            <person name="Ohm R.A."/>
            <person name="Martin F."/>
            <person name="Silar P."/>
            <person name="Natvig D.O."/>
            <person name="Lalanne C."/>
            <person name="Gautier V."/>
            <person name="Ament-Velasquez S.L."/>
            <person name="Kruys A."/>
            <person name="Hutchinson M.I."/>
            <person name="Powell A.J."/>
            <person name="Barry K."/>
            <person name="Miller A.N."/>
            <person name="Grigoriev I.V."/>
            <person name="Debuchy R."/>
            <person name="Gladieux P."/>
            <person name="Hiltunen Thoren M."/>
            <person name="Johannesson H."/>
        </authorList>
    </citation>
    <scope>NUCLEOTIDE SEQUENCE</scope>
    <source>
        <strain evidence="2">CBS 757.83</strain>
    </source>
</reference>
<evidence type="ECO:0000313" key="2">
    <source>
        <dbReference type="EMBL" id="KAK4101527.1"/>
    </source>
</evidence>
<keyword evidence="3" id="KW-1185">Reference proteome</keyword>
<dbReference type="EMBL" id="MU863635">
    <property type="protein sequence ID" value="KAK4101527.1"/>
    <property type="molecule type" value="Genomic_DNA"/>
</dbReference>
<accession>A0AAN6Q680</accession>
<dbReference type="Proteomes" id="UP001305647">
    <property type="component" value="Unassembled WGS sequence"/>
</dbReference>
<protein>
    <submittedName>
        <fullName evidence="2">Uncharacterized protein</fullName>
    </submittedName>
</protein>
<feature type="region of interest" description="Disordered" evidence="1">
    <location>
        <begin position="1"/>
        <end position="77"/>
    </location>
</feature>
<sequence>MPSNDESPLERDMSHLASYSSRRKRSGGAMSHNPSFTPQLGAEGASRGRRADREERGKASCCTPFPPAPSSPTATPRSWELERARLGDVEWGLSAASAAAQTSCPRVVLPTQLRLAPPPPHAPVTLPHLHPTPESPPRWTIFADLSVIPNLDVREGSSFFFFSISRCLRIHPFLLRGQATLTVVVSKRPLHFLRKRDGVVAC</sequence>
<evidence type="ECO:0000313" key="3">
    <source>
        <dbReference type="Proteomes" id="UP001305647"/>
    </source>
</evidence>
<name>A0AAN6Q680_9PEZI</name>
<comment type="caution">
    <text evidence="2">The sequence shown here is derived from an EMBL/GenBank/DDBJ whole genome shotgun (WGS) entry which is preliminary data.</text>
</comment>
<organism evidence="2 3">
    <name type="scientific">Parathielavia hyrcaniae</name>
    <dbReference type="NCBI Taxonomy" id="113614"/>
    <lineage>
        <taxon>Eukaryota</taxon>
        <taxon>Fungi</taxon>
        <taxon>Dikarya</taxon>
        <taxon>Ascomycota</taxon>
        <taxon>Pezizomycotina</taxon>
        <taxon>Sordariomycetes</taxon>
        <taxon>Sordariomycetidae</taxon>
        <taxon>Sordariales</taxon>
        <taxon>Chaetomiaceae</taxon>
        <taxon>Parathielavia</taxon>
    </lineage>
</organism>
<feature type="compositionally biased region" description="Basic and acidic residues" evidence="1">
    <location>
        <begin position="49"/>
        <end position="58"/>
    </location>
</feature>
<proteinExistence type="predicted"/>